<dbReference type="EMBL" id="JBHTNH010000006">
    <property type="protein sequence ID" value="MFD1361108.1"/>
    <property type="molecule type" value="Genomic_DNA"/>
</dbReference>
<comment type="caution">
    <text evidence="3">The sequence shown here is derived from an EMBL/GenBank/DDBJ whole genome shotgun (WGS) entry which is preliminary data.</text>
</comment>
<evidence type="ECO:0000313" key="3">
    <source>
        <dbReference type="EMBL" id="MFD1361108.1"/>
    </source>
</evidence>
<feature type="chain" id="PRO_5047502066" evidence="2">
    <location>
        <begin position="20"/>
        <end position="254"/>
    </location>
</feature>
<dbReference type="Proteomes" id="UP001597178">
    <property type="component" value="Unassembled WGS sequence"/>
</dbReference>
<accession>A0ABW3ZTH0</accession>
<feature type="signal peptide" evidence="2">
    <location>
        <begin position="1"/>
        <end position="19"/>
    </location>
</feature>
<dbReference type="NCBIfam" id="NF038353">
    <property type="entry name" value="FxLYD_dom"/>
    <property type="match status" value="1"/>
</dbReference>
<evidence type="ECO:0000256" key="2">
    <source>
        <dbReference type="SAM" id="SignalP"/>
    </source>
</evidence>
<dbReference type="RefSeq" id="WP_382398362.1">
    <property type="nucleotide sequence ID" value="NZ_JBHTNH010000006.1"/>
</dbReference>
<dbReference type="PROSITE" id="PS51257">
    <property type="entry name" value="PROKAR_LIPOPROTEIN"/>
    <property type="match status" value="1"/>
</dbReference>
<keyword evidence="2" id="KW-0732">Signal</keyword>
<protein>
    <submittedName>
        <fullName evidence="3">FxLYD domain-containing protein</fullName>
    </submittedName>
</protein>
<evidence type="ECO:0000256" key="1">
    <source>
        <dbReference type="SAM" id="MobiDB-lite"/>
    </source>
</evidence>
<evidence type="ECO:0000313" key="4">
    <source>
        <dbReference type="Proteomes" id="UP001597178"/>
    </source>
</evidence>
<feature type="region of interest" description="Disordered" evidence="1">
    <location>
        <begin position="26"/>
        <end position="51"/>
    </location>
</feature>
<name>A0ABW3ZTH0_9BACI</name>
<proteinExistence type="predicted"/>
<keyword evidence="4" id="KW-1185">Reference proteome</keyword>
<reference evidence="4" key="1">
    <citation type="journal article" date="2019" name="Int. J. Syst. Evol. Microbiol.">
        <title>The Global Catalogue of Microorganisms (GCM) 10K type strain sequencing project: providing services to taxonomists for standard genome sequencing and annotation.</title>
        <authorList>
            <consortium name="The Broad Institute Genomics Platform"/>
            <consortium name="The Broad Institute Genome Sequencing Center for Infectious Disease"/>
            <person name="Wu L."/>
            <person name="Ma J."/>
        </authorList>
    </citation>
    <scope>NUCLEOTIDE SEQUENCE [LARGE SCALE GENOMIC DNA]</scope>
    <source>
        <strain evidence="4">CCUG 54822</strain>
    </source>
</reference>
<gene>
    <name evidence="3" type="ORF">ACFQ4A_05410</name>
</gene>
<sequence length="254" mass="27237">MNKFAKVLGVSVLSASILAACGTEENTVSTAGEDNGEQQEQEESQEQEQEEAAEASIDVKSENFGARKDSIDNVYAYYAAEITNTGDKPARIGDVQVNIEGADETIIGTISLVTSVPDVVMPGETAYLGETTGLDSVTSAEDVTNASVNIDFDSTDEEPMMLETTDVQVNEANHYPYVVTGTVKNPNDETADDVRLAAGLYDENDEFIGVLNGSIQVSLNPDGEAGFELNYPEIPESIQGEVVETNVKAYNWSI</sequence>
<dbReference type="InterPro" id="IPR047676">
    <property type="entry name" value="FxLYD_dom"/>
</dbReference>
<organism evidence="3 4">
    <name type="scientific">Lentibacillus salinarum</name>
    <dbReference type="NCBI Taxonomy" id="446820"/>
    <lineage>
        <taxon>Bacteria</taxon>
        <taxon>Bacillati</taxon>
        <taxon>Bacillota</taxon>
        <taxon>Bacilli</taxon>
        <taxon>Bacillales</taxon>
        <taxon>Bacillaceae</taxon>
        <taxon>Lentibacillus</taxon>
    </lineage>
</organism>
<feature type="compositionally biased region" description="Acidic residues" evidence="1">
    <location>
        <begin position="34"/>
        <end position="51"/>
    </location>
</feature>